<dbReference type="Pfam" id="PF08379">
    <property type="entry name" value="Bact_transglu_N"/>
    <property type="match status" value="1"/>
</dbReference>
<dbReference type="EMBL" id="SRLE01000004">
    <property type="protein sequence ID" value="TGD75108.1"/>
    <property type="molecule type" value="Genomic_DNA"/>
</dbReference>
<feature type="domain" description="Transglutaminase-like" evidence="1">
    <location>
        <begin position="165"/>
        <end position="229"/>
    </location>
</feature>
<dbReference type="InterPro" id="IPR013589">
    <property type="entry name" value="Bac_transglu_N"/>
</dbReference>
<protein>
    <submittedName>
        <fullName evidence="2">Transglutaminase family protein</fullName>
    </submittedName>
</protein>
<dbReference type="Proteomes" id="UP000298050">
    <property type="component" value="Unassembled WGS sequence"/>
</dbReference>
<dbReference type="OrthoDB" id="9804872at2"/>
<dbReference type="AlphaFoldDB" id="A0A4Z0M6S2"/>
<sequence length="278" mass="30916">MHFEIKHETRYRYSSPVQLGPQFLRFRPRSDDYQRILSFRCEVQPQPSFTEEYLDGEGNPVLRVDFAQPTDHLSITVFMQVATQVPPLAGVEALPGSSATPPLPSATAYLLRRAPNAMVDAFAASVALATKDNVPCFLHALTRTLFNDFHRQRREIGAPQSPVETLQLRRGACRDLTVLFVDCCRSRGIPARFASGYHRGDPQRAERDLHAWPEVFIHGLGWRGFDPTRGVAVTDTHVTIAAAADPADTMPVTGGFSGVDVTSDLKYAVRVRVRDDVV</sequence>
<evidence type="ECO:0000313" key="3">
    <source>
        <dbReference type="Proteomes" id="UP000298050"/>
    </source>
</evidence>
<comment type="caution">
    <text evidence="2">The sequence shown here is derived from an EMBL/GenBank/DDBJ whole genome shotgun (WGS) entry which is preliminary data.</text>
</comment>
<gene>
    <name evidence="2" type="ORF">E4634_03615</name>
</gene>
<dbReference type="InterPro" id="IPR002931">
    <property type="entry name" value="Transglutaminase-like"/>
</dbReference>
<name>A0A4Z0M6S2_9GAMM</name>
<dbReference type="PANTHER" id="PTHR33490">
    <property type="entry name" value="BLR5614 PROTEIN-RELATED"/>
    <property type="match status" value="1"/>
</dbReference>
<evidence type="ECO:0000259" key="1">
    <source>
        <dbReference type="SMART" id="SM00460"/>
    </source>
</evidence>
<dbReference type="RefSeq" id="WP_135441249.1">
    <property type="nucleotide sequence ID" value="NZ_SRLE01000004.1"/>
</dbReference>
<dbReference type="SUPFAM" id="SSF54001">
    <property type="entry name" value="Cysteine proteinases"/>
    <property type="match status" value="1"/>
</dbReference>
<dbReference type="SMART" id="SM00460">
    <property type="entry name" value="TGc"/>
    <property type="match status" value="1"/>
</dbReference>
<reference evidence="2 3" key="1">
    <citation type="submission" date="2019-04" db="EMBL/GenBank/DDBJ databases">
        <title>Taxonomy of novel Haliea sp. from mangrove soil of West Coast of India.</title>
        <authorList>
            <person name="Verma A."/>
            <person name="Kumar P."/>
            <person name="Krishnamurthi S."/>
        </authorList>
    </citation>
    <scope>NUCLEOTIDE SEQUENCE [LARGE SCALE GENOMIC DNA]</scope>
    <source>
        <strain evidence="2 3">SAOS-164</strain>
    </source>
</reference>
<organism evidence="2 3">
    <name type="scientific">Mangrovimicrobium sediminis</name>
    <dbReference type="NCBI Taxonomy" id="2562682"/>
    <lineage>
        <taxon>Bacteria</taxon>
        <taxon>Pseudomonadati</taxon>
        <taxon>Pseudomonadota</taxon>
        <taxon>Gammaproteobacteria</taxon>
        <taxon>Cellvibrionales</taxon>
        <taxon>Halieaceae</taxon>
        <taxon>Mangrovimicrobium</taxon>
    </lineage>
</organism>
<keyword evidence="3" id="KW-1185">Reference proteome</keyword>
<dbReference type="Pfam" id="PF01841">
    <property type="entry name" value="Transglut_core"/>
    <property type="match status" value="1"/>
</dbReference>
<accession>A0A4Z0M6S2</accession>
<proteinExistence type="predicted"/>
<dbReference type="InterPro" id="IPR038765">
    <property type="entry name" value="Papain-like_cys_pep_sf"/>
</dbReference>
<dbReference type="Gene3D" id="3.10.620.30">
    <property type="match status" value="1"/>
</dbReference>
<dbReference type="PANTHER" id="PTHR33490:SF1">
    <property type="entry name" value="SLL1233 PROTEIN"/>
    <property type="match status" value="1"/>
</dbReference>
<evidence type="ECO:0000313" key="2">
    <source>
        <dbReference type="EMBL" id="TGD75108.1"/>
    </source>
</evidence>